<keyword evidence="2" id="KW-0238">DNA-binding</keyword>
<dbReference type="GO" id="GO:0003700">
    <property type="term" value="F:DNA-binding transcription factor activity"/>
    <property type="evidence" value="ECO:0007669"/>
    <property type="project" value="InterPro"/>
</dbReference>
<dbReference type="PANTHER" id="PTHR33154:SF18">
    <property type="entry name" value="ARSENICAL RESISTANCE OPERON REPRESSOR"/>
    <property type="match status" value="1"/>
</dbReference>
<accession>A0A5C6B765</accession>
<dbReference type="PRINTS" id="PR00778">
    <property type="entry name" value="HTHARSR"/>
</dbReference>
<name>A0A5C6B765_9BACT</name>
<keyword evidence="3" id="KW-0804">Transcription</keyword>
<dbReference type="InterPro" id="IPR036390">
    <property type="entry name" value="WH_DNA-bd_sf"/>
</dbReference>
<organism evidence="5 6">
    <name type="scientific">Allorhodopirellula heiligendammensis</name>
    <dbReference type="NCBI Taxonomy" id="2714739"/>
    <lineage>
        <taxon>Bacteria</taxon>
        <taxon>Pseudomonadati</taxon>
        <taxon>Planctomycetota</taxon>
        <taxon>Planctomycetia</taxon>
        <taxon>Pirellulales</taxon>
        <taxon>Pirellulaceae</taxon>
        <taxon>Allorhodopirellula</taxon>
    </lineage>
</organism>
<evidence type="ECO:0000313" key="5">
    <source>
        <dbReference type="EMBL" id="TWU07422.1"/>
    </source>
</evidence>
<feature type="domain" description="HTH arsR-type" evidence="4">
    <location>
        <begin position="3"/>
        <end position="115"/>
    </location>
</feature>
<dbReference type="NCBIfam" id="NF033788">
    <property type="entry name" value="HTH_metalloreg"/>
    <property type="match status" value="1"/>
</dbReference>
<dbReference type="SMART" id="SM00418">
    <property type="entry name" value="HTH_ARSR"/>
    <property type="match status" value="1"/>
</dbReference>
<evidence type="ECO:0000256" key="2">
    <source>
        <dbReference type="ARBA" id="ARBA00023125"/>
    </source>
</evidence>
<dbReference type="InterPro" id="IPR001845">
    <property type="entry name" value="HTH_ArsR_DNA-bd_dom"/>
</dbReference>
<gene>
    <name evidence="5" type="primary">aseR</name>
    <name evidence="5" type="ORF">Poly21_56000</name>
</gene>
<dbReference type="PANTHER" id="PTHR33154">
    <property type="entry name" value="TRANSCRIPTIONAL REGULATOR, ARSR FAMILY"/>
    <property type="match status" value="1"/>
</dbReference>
<dbReference type="CDD" id="cd00090">
    <property type="entry name" value="HTH_ARSR"/>
    <property type="match status" value="1"/>
</dbReference>
<keyword evidence="6" id="KW-1185">Reference proteome</keyword>
<proteinExistence type="predicted"/>
<dbReference type="PROSITE" id="PS50987">
    <property type="entry name" value="HTH_ARSR_2"/>
    <property type="match status" value="1"/>
</dbReference>
<evidence type="ECO:0000256" key="3">
    <source>
        <dbReference type="ARBA" id="ARBA00023163"/>
    </source>
</evidence>
<dbReference type="AlphaFoldDB" id="A0A5C6B765"/>
<reference evidence="5 6" key="1">
    <citation type="journal article" date="2020" name="Antonie Van Leeuwenhoek">
        <title>Rhodopirellula heiligendammensis sp. nov., Rhodopirellula pilleata sp. nov., and Rhodopirellula solitaria sp. nov. isolated from natural or artificial marine surfaces in Northern Germany and California, USA, and emended description of the genus Rhodopirellula.</title>
        <authorList>
            <person name="Kallscheuer N."/>
            <person name="Wiegand S."/>
            <person name="Jogler M."/>
            <person name="Boedeker C."/>
            <person name="Peeters S.H."/>
            <person name="Rast P."/>
            <person name="Heuer A."/>
            <person name="Jetten M.S.M."/>
            <person name="Rohde M."/>
            <person name="Jogler C."/>
        </authorList>
    </citation>
    <scope>NUCLEOTIDE SEQUENCE [LARGE SCALE GENOMIC DNA]</scope>
    <source>
        <strain evidence="5 6">Poly21</strain>
    </source>
</reference>
<evidence type="ECO:0000259" key="4">
    <source>
        <dbReference type="PROSITE" id="PS50987"/>
    </source>
</evidence>
<protein>
    <submittedName>
        <fullName evidence="5">HTH-type transcriptional repressor AseR</fullName>
    </submittedName>
</protein>
<dbReference type="Pfam" id="PF01022">
    <property type="entry name" value="HTH_5"/>
    <property type="match status" value="1"/>
</dbReference>
<dbReference type="EMBL" id="SJPU01000011">
    <property type="protein sequence ID" value="TWU07422.1"/>
    <property type="molecule type" value="Genomic_DNA"/>
</dbReference>
<dbReference type="InterPro" id="IPR011991">
    <property type="entry name" value="ArsR-like_HTH"/>
</dbReference>
<keyword evidence="1" id="KW-0805">Transcription regulation</keyword>
<evidence type="ECO:0000313" key="6">
    <source>
        <dbReference type="Proteomes" id="UP000319908"/>
    </source>
</evidence>
<sequence length="134" mass="15011">MAKMTKSLVDIDIMFRAFADPTRLRVLHLLHLHKELCVCDLVSVLGLPQPLVSRHLAYLKRAGLLQDRREGKWKHYSLTSADGNFHSNLLCCVSKCFADVPEFIEDAKRAAKALDAEGCCDETANTKTRAVKAK</sequence>
<dbReference type="RefSeq" id="WP_302120704.1">
    <property type="nucleotide sequence ID" value="NZ_SJPU01000011.1"/>
</dbReference>
<dbReference type="Proteomes" id="UP000319908">
    <property type="component" value="Unassembled WGS sequence"/>
</dbReference>
<comment type="caution">
    <text evidence="5">The sequence shown here is derived from an EMBL/GenBank/DDBJ whole genome shotgun (WGS) entry which is preliminary data.</text>
</comment>
<dbReference type="InterPro" id="IPR051081">
    <property type="entry name" value="HTH_MetalResp_TranReg"/>
</dbReference>
<dbReference type="GO" id="GO:0003677">
    <property type="term" value="F:DNA binding"/>
    <property type="evidence" value="ECO:0007669"/>
    <property type="project" value="UniProtKB-KW"/>
</dbReference>
<dbReference type="SUPFAM" id="SSF46785">
    <property type="entry name" value="Winged helix' DNA-binding domain"/>
    <property type="match status" value="1"/>
</dbReference>
<dbReference type="InterPro" id="IPR036388">
    <property type="entry name" value="WH-like_DNA-bd_sf"/>
</dbReference>
<dbReference type="Gene3D" id="1.10.10.10">
    <property type="entry name" value="Winged helix-like DNA-binding domain superfamily/Winged helix DNA-binding domain"/>
    <property type="match status" value="1"/>
</dbReference>
<evidence type="ECO:0000256" key="1">
    <source>
        <dbReference type="ARBA" id="ARBA00023015"/>
    </source>
</evidence>